<reference evidence="1 2" key="1">
    <citation type="submission" date="2019-03" db="EMBL/GenBank/DDBJ databases">
        <title>Genomic Encyclopedia of Type Strains, Phase IV (KMG-IV): sequencing the most valuable type-strain genomes for metagenomic binning, comparative biology and taxonomic classification.</title>
        <authorList>
            <person name="Goeker M."/>
        </authorList>
    </citation>
    <scope>NUCLEOTIDE SEQUENCE [LARGE SCALE GENOMIC DNA]</scope>
    <source>
        <strain evidence="1 2">DSM 100433</strain>
    </source>
</reference>
<dbReference type="Proteomes" id="UP000294682">
    <property type="component" value="Unassembled WGS sequence"/>
</dbReference>
<dbReference type="EMBL" id="SLUK01000016">
    <property type="protein sequence ID" value="TCL41019.1"/>
    <property type="molecule type" value="Genomic_DNA"/>
</dbReference>
<dbReference type="RefSeq" id="WP_079700123.1">
    <property type="nucleotide sequence ID" value="NZ_SLUK01000016.1"/>
</dbReference>
<comment type="caution">
    <text evidence="1">The sequence shown here is derived from an EMBL/GenBank/DDBJ whole genome shotgun (WGS) entry which is preliminary data.</text>
</comment>
<protein>
    <recommendedName>
        <fullName evidence="3">Toxin-antitoxin system protein</fullName>
    </recommendedName>
</protein>
<evidence type="ECO:0000313" key="1">
    <source>
        <dbReference type="EMBL" id="TCL41019.1"/>
    </source>
</evidence>
<name>A0A9X8Y755_9FIRM</name>
<organism evidence="1 2">
    <name type="scientific">Harryflintia acetispora</name>
    <dbReference type="NCBI Taxonomy" id="1849041"/>
    <lineage>
        <taxon>Bacteria</taxon>
        <taxon>Bacillati</taxon>
        <taxon>Bacillota</taxon>
        <taxon>Clostridia</taxon>
        <taxon>Eubacteriales</taxon>
        <taxon>Oscillospiraceae</taxon>
        <taxon>Harryflintia</taxon>
    </lineage>
</organism>
<proteinExistence type="predicted"/>
<gene>
    <name evidence="1" type="ORF">EDD78_11617</name>
</gene>
<evidence type="ECO:0000313" key="2">
    <source>
        <dbReference type="Proteomes" id="UP000294682"/>
    </source>
</evidence>
<sequence length="60" mass="6974">MSPVTSPLKEKVSITLDSDVVDKITQYARMDGRNFSQYINFVLMRHICAVEKRQNEKKTL</sequence>
<keyword evidence="2" id="KW-1185">Reference proteome</keyword>
<accession>A0A9X8Y755</accession>
<dbReference type="AlphaFoldDB" id="A0A9X8Y755"/>
<dbReference type="OrthoDB" id="1926395at2"/>
<evidence type="ECO:0008006" key="3">
    <source>
        <dbReference type="Google" id="ProtNLM"/>
    </source>
</evidence>